<dbReference type="AlphaFoldDB" id="A0A383AF33"/>
<dbReference type="NCBIfam" id="TIGR00003">
    <property type="entry name" value="copper ion binding protein"/>
    <property type="match status" value="1"/>
</dbReference>
<dbReference type="CDD" id="cd00371">
    <property type="entry name" value="HMA"/>
    <property type="match status" value="2"/>
</dbReference>
<gene>
    <name evidence="8" type="ORF">METZ01_LOCUS459350</name>
</gene>
<keyword evidence="5" id="KW-1278">Translocase</keyword>
<evidence type="ECO:0000256" key="4">
    <source>
        <dbReference type="ARBA" id="ARBA00022842"/>
    </source>
</evidence>
<dbReference type="PROSITE" id="PS01047">
    <property type="entry name" value="HMA_1"/>
    <property type="match status" value="1"/>
</dbReference>
<dbReference type="Gene3D" id="3.30.70.100">
    <property type="match status" value="2"/>
</dbReference>
<feature type="non-terminal residue" evidence="8">
    <location>
        <position position="1"/>
    </location>
</feature>
<dbReference type="InterPro" id="IPR006122">
    <property type="entry name" value="HMA_Cu_ion-bd"/>
</dbReference>
<feature type="domain" description="HMA" evidence="7">
    <location>
        <begin position="79"/>
        <end position="119"/>
    </location>
</feature>
<keyword evidence="3" id="KW-0187">Copper transport</keyword>
<evidence type="ECO:0000256" key="3">
    <source>
        <dbReference type="ARBA" id="ARBA00022796"/>
    </source>
</evidence>
<dbReference type="Pfam" id="PF00403">
    <property type="entry name" value="HMA"/>
    <property type="match status" value="2"/>
</dbReference>
<evidence type="ECO:0000256" key="2">
    <source>
        <dbReference type="ARBA" id="ARBA00022723"/>
    </source>
</evidence>
<dbReference type="GO" id="GO:0005507">
    <property type="term" value="F:copper ion binding"/>
    <property type="evidence" value="ECO:0007669"/>
    <property type="project" value="InterPro"/>
</dbReference>
<feature type="non-terminal residue" evidence="8">
    <location>
        <position position="119"/>
    </location>
</feature>
<sequence>VKATIPENQQVIFVIDGMTCAACVMHVENAFKEIPGVSAASVNLATEKALVEFDPSLTTIVDLTHAVDDAGYHATPDLATLHLNIAGMTCAACVTHVENALTEIPGVISASVNLATERA</sequence>
<organism evidence="8">
    <name type="scientific">marine metagenome</name>
    <dbReference type="NCBI Taxonomy" id="408172"/>
    <lineage>
        <taxon>unclassified sequences</taxon>
        <taxon>metagenomes</taxon>
        <taxon>ecological metagenomes</taxon>
    </lineage>
</organism>
<dbReference type="InterPro" id="IPR036163">
    <property type="entry name" value="HMA_dom_sf"/>
</dbReference>
<evidence type="ECO:0000256" key="5">
    <source>
        <dbReference type="ARBA" id="ARBA00022967"/>
    </source>
</evidence>
<reference evidence="8" key="1">
    <citation type="submission" date="2018-05" db="EMBL/GenBank/DDBJ databases">
        <authorList>
            <person name="Lanie J.A."/>
            <person name="Ng W.-L."/>
            <person name="Kazmierczak K.M."/>
            <person name="Andrzejewski T.M."/>
            <person name="Davidsen T.M."/>
            <person name="Wayne K.J."/>
            <person name="Tettelin H."/>
            <person name="Glass J.I."/>
            <person name="Rusch D."/>
            <person name="Podicherti R."/>
            <person name="Tsui H.-C.T."/>
            <person name="Winkler M.E."/>
        </authorList>
    </citation>
    <scope>NUCLEOTIDE SEQUENCE</scope>
</reference>
<dbReference type="PROSITE" id="PS50846">
    <property type="entry name" value="HMA_2"/>
    <property type="match status" value="2"/>
</dbReference>
<feature type="domain" description="HMA" evidence="7">
    <location>
        <begin position="9"/>
        <end position="75"/>
    </location>
</feature>
<protein>
    <recommendedName>
        <fullName evidence="7">HMA domain-containing protein</fullName>
    </recommendedName>
</protein>
<name>A0A383AF33_9ZZZZ</name>
<evidence type="ECO:0000313" key="8">
    <source>
        <dbReference type="EMBL" id="SVE06496.1"/>
    </source>
</evidence>
<dbReference type="InterPro" id="IPR017969">
    <property type="entry name" value="Heavy-metal-associated_CS"/>
</dbReference>
<keyword evidence="4" id="KW-0460">Magnesium</keyword>
<dbReference type="SUPFAM" id="SSF55008">
    <property type="entry name" value="HMA, heavy metal-associated domain"/>
    <property type="match status" value="2"/>
</dbReference>
<dbReference type="InterPro" id="IPR001802">
    <property type="entry name" value="MerP/CopZ"/>
</dbReference>
<comment type="subcellular location">
    <subcellularLocation>
        <location evidence="1">Endomembrane system</location>
        <topology evidence="1">Multi-pass membrane protein</topology>
    </subcellularLocation>
</comment>
<dbReference type="PRINTS" id="PR00946">
    <property type="entry name" value="HGSCAVENGER"/>
</dbReference>
<dbReference type="EMBL" id="UINC01191722">
    <property type="protein sequence ID" value="SVE06496.1"/>
    <property type="molecule type" value="Genomic_DNA"/>
</dbReference>
<dbReference type="InterPro" id="IPR006121">
    <property type="entry name" value="HMA_dom"/>
</dbReference>
<evidence type="ECO:0000256" key="6">
    <source>
        <dbReference type="ARBA" id="ARBA00023008"/>
    </source>
</evidence>
<dbReference type="PANTHER" id="PTHR43520:SF8">
    <property type="entry name" value="P-TYPE CU(+) TRANSPORTER"/>
    <property type="match status" value="1"/>
</dbReference>
<keyword evidence="3" id="KW-0813">Transport</keyword>
<proteinExistence type="predicted"/>
<dbReference type="GO" id="GO:0055070">
    <property type="term" value="P:copper ion homeostasis"/>
    <property type="evidence" value="ECO:0007669"/>
    <property type="project" value="TreeGrafter"/>
</dbReference>
<evidence type="ECO:0000256" key="1">
    <source>
        <dbReference type="ARBA" id="ARBA00004127"/>
    </source>
</evidence>
<keyword evidence="3" id="KW-0406">Ion transport</keyword>
<dbReference type="PANTHER" id="PTHR43520">
    <property type="entry name" value="ATP7, ISOFORM B"/>
    <property type="match status" value="1"/>
</dbReference>
<keyword evidence="6" id="KW-0186">Copper</keyword>
<evidence type="ECO:0000259" key="7">
    <source>
        <dbReference type="PROSITE" id="PS50846"/>
    </source>
</evidence>
<dbReference type="FunFam" id="3.30.70.100:FF:000005">
    <property type="entry name" value="Copper-exporting P-type ATPase A"/>
    <property type="match status" value="1"/>
</dbReference>
<keyword evidence="2" id="KW-0479">Metal-binding</keyword>
<dbReference type="GO" id="GO:0043682">
    <property type="term" value="F:P-type divalent copper transporter activity"/>
    <property type="evidence" value="ECO:0007669"/>
    <property type="project" value="TreeGrafter"/>
</dbReference>
<dbReference type="GO" id="GO:0016020">
    <property type="term" value="C:membrane"/>
    <property type="evidence" value="ECO:0007669"/>
    <property type="project" value="TreeGrafter"/>
</dbReference>
<accession>A0A383AF33</accession>